<dbReference type="InParanoid" id="A0A1B1YRF5"/>
<dbReference type="SUPFAM" id="SSF50022">
    <property type="entry name" value="ISP domain"/>
    <property type="match status" value="1"/>
</dbReference>
<dbReference type="PANTHER" id="PTHR43756">
    <property type="entry name" value="CHOLINE MONOOXYGENASE, CHLOROPLASTIC"/>
    <property type="match status" value="1"/>
</dbReference>
<accession>A0A1B1YRF5</accession>
<evidence type="ECO:0000256" key="6">
    <source>
        <dbReference type="ARBA" id="ARBA00023004"/>
    </source>
</evidence>
<dbReference type="GO" id="GO:0005506">
    <property type="term" value="F:iron ion binding"/>
    <property type="evidence" value="ECO:0007669"/>
    <property type="project" value="InterPro"/>
</dbReference>
<keyword evidence="8" id="KW-0520">NAD</keyword>
<keyword evidence="7" id="KW-0411">Iron-sulfur</keyword>
<dbReference type="PROSITE" id="PS51296">
    <property type="entry name" value="RIESKE"/>
    <property type="match status" value="1"/>
</dbReference>
<keyword evidence="2" id="KW-0001">2Fe-2S</keyword>
<evidence type="ECO:0000256" key="2">
    <source>
        <dbReference type="ARBA" id="ARBA00022714"/>
    </source>
</evidence>
<feature type="domain" description="Rieske" evidence="9">
    <location>
        <begin position="1"/>
        <end position="93"/>
    </location>
</feature>
<evidence type="ECO:0000313" key="10">
    <source>
        <dbReference type="EMBL" id="ANX03378.1"/>
    </source>
</evidence>
<dbReference type="InterPro" id="IPR015881">
    <property type="entry name" value="ARHD_Rieske_2Fe_2S"/>
</dbReference>
<keyword evidence="3" id="KW-0479">Metal-binding</keyword>
<dbReference type="AlphaFoldDB" id="A0A1B1YRF5"/>
<dbReference type="Pfam" id="PF00355">
    <property type="entry name" value="Rieske"/>
    <property type="match status" value="1"/>
</dbReference>
<dbReference type="SUPFAM" id="SSF55961">
    <property type="entry name" value="Bet v1-like"/>
    <property type="match status" value="1"/>
</dbReference>
<dbReference type="PRINTS" id="PR00090">
    <property type="entry name" value="RNGDIOXGNASE"/>
</dbReference>
<dbReference type="InterPro" id="IPR015879">
    <property type="entry name" value="Ring_hydroxy_dOase_asu_C_dom"/>
</dbReference>
<sequence>MGRQPVVIVRGQDGVVRGFINACAHRGATLCRTRRGNNKFFTCPYHGWVYGCDGRNLQIKDQASGAYPPTFDSASHDLTAVPRIESYRGFVFASLNAAVPTLSMHLGDARLFIDLLVEQSPNGLEVLRGASSYVNRGNWKLQLENALDGYHFTTVHANYLAMMARRVPRDSEVRRAYDDSLTQRTSGWYEFAHGHGVMWATYPRPEARPTWEWKANIERRVRPAWAHWMLHHQRNVLIYPNLLLQDNASTQIRVIRPLGVDDCEVNIYAIAPVGESAMARTTRLRQYEDFFNATGVATTDDLVVFDACQRGFAAALVRWQQGYARGGARIHTGQDEHAKLLDIHPVTWGDDFQDEGMLHGQFRQWTHLLETANERGAPRTA</sequence>
<dbReference type="InterPro" id="IPR001663">
    <property type="entry name" value="Rng_hydr_dOase-A"/>
</dbReference>
<dbReference type="GO" id="GO:0051537">
    <property type="term" value="F:2 iron, 2 sulfur cluster binding"/>
    <property type="evidence" value="ECO:0007669"/>
    <property type="project" value="UniProtKB-KW"/>
</dbReference>
<name>A0A1B1YRF5_9GAMM</name>
<evidence type="ECO:0000256" key="1">
    <source>
        <dbReference type="ARBA" id="ARBA00008751"/>
    </source>
</evidence>
<dbReference type="InterPro" id="IPR036922">
    <property type="entry name" value="Rieske_2Fe-2S_sf"/>
</dbReference>
<dbReference type="InterPro" id="IPR017941">
    <property type="entry name" value="Rieske_2Fe-2S"/>
</dbReference>
<evidence type="ECO:0000256" key="3">
    <source>
        <dbReference type="ARBA" id="ARBA00022723"/>
    </source>
</evidence>
<reference evidence="11" key="1">
    <citation type="submission" date="2016-03" db="EMBL/GenBank/DDBJ databases">
        <title>Complete genome sequence of Solimmundus cernigliae, representing a novel lineage of polycyclic aromatic hydrocarbon degraders within the Gammaproteobacteria.</title>
        <authorList>
            <person name="Singleton D.R."/>
            <person name="Dickey A.N."/>
            <person name="Scholl E.H."/>
            <person name="Wright F.A."/>
            <person name="Aitken M.D."/>
        </authorList>
    </citation>
    <scope>NUCLEOTIDE SEQUENCE [LARGE SCALE GENOMIC DNA]</scope>
    <source>
        <strain evidence="11">TR3.2</strain>
    </source>
</reference>
<organism evidence="10 11">
    <name type="scientific">Immundisolibacter cernigliae</name>
    <dbReference type="NCBI Taxonomy" id="1810504"/>
    <lineage>
        <taxon>Bacteria</taxon>
        <taxon>Pseudomonadati</taxon>
        <taxon>Pseudomonadota</taxon>
        <taxon>Gammaproteobacteria</taxon>
        <taxon>Immundisolibacterales</taxon>
        <taxon>Immundisolibacteraceae</taxon>
        <taxon>Immundisolibacter</taxon>
    </lineage>
</organism>
<evidence type="ECO:0000256" key="7">
    <source>
        <dbReference type="ARBA" id="ARBA00023014"/>
    </source>
</evidence>
<evidence type="ECO:0000256" key="4">
    <source>
        <dbReference type="ARBA" id="ARBA00022964"/>
    </source>
</evidence>
<comment type="similarity">
    <text evidence="1">Belongs to the bacterial ring-hydroxylating dioxygenase alpha subunit family.</text>
</comment>
<protein>
    <recommendedName>
        <fullName evidence="9">Rieske domain-containing protein</fullName>
    </recommendedName>
</protein>
<dbReference type="STRING" id="1810504.PG2T_03675"/>
<dbReference type="Gene3D" id="2.102.10.10">
    <property type="entry name" value="Rieske [2Fe-2S] iron-sulphur domain"/>
    <property type="match status" value="1"/>
</dbReference>
<dbReference type="EMBL" id="CP014671">
    <property type="protein sequence ID" value="ANX03378.1"/>
    <property type="molecule type" value="Genomic_DNA"/>
</dbReference>
<dbReference type="Pfam" id="PF00848">
    <property type="entry name" value="Ring_hydroxyl_A"/>
    <property type="match status" value="1"/>
</dbReference>
<dbReference type="PROSITE" id="PS00570">
    <property type="entry name" value="RING_HYDROXYL_ALPHA"/>
    <property type="match status" value="1"/>
</dbReference>
<dbReference type="KEGG" id="gbi:PG2T_03675"/>
<keyword evidence="5" id="KW-0560">Oxidoreductase</keyword>
<dbReference type="Proteomes" id="UP000092952">
    <property type="component" value="Chromosome"/>
</dbReference>
<dbReference type="GO" id="GO:0051213">
    <property type="term" value="F:dioxygenase activity"/>
    <property type="evidence" value="ECO:0007669"/>
    <property type="project" value="UniProtKB-KW"/>
</dbReference>
<keyword evidence="4" id="KW-0223">Dioxygenase</keyword>
<evidence type="ECO:0000313" key="11">
    <source>
        <dbReference type="Proteomes" id="UP000092952"/>
    </source>
</evidence>
<keyword evidence="11" id="KW-1185">Reference proteome</keyword>
<evidence type="ECO:0000259" key="9">
    <source>
        <dbReference type="PROSITE" id="PS51296"/>
    </source>
</evidence>
<dbReference type="PANTHER" id="PTHR43756:SF1">
    <property type="entry name" value="3-PHENYLPROPIONATE_CINNAMIC ACID DIOXYGENASE SUBUNIT ALPHA"/>
    <property type="match status" value="1"/>
</dbReference>
<dbReference type="Gene3D" id="3.90.380.10">
    <property type="entry name" value="Naphthalene 1,2-dioxygenase Alpha Subunit, Chain A, domain 1"/>
    <property type="match status" value="1"/>
</dbReference>
<keyword evidence="6" id="KW-0408">Iron</keyword>
<evidence type="ECO:0000256" key="8">
    <source>
        <dbReference type="ARBA" id="ARBA00023027"/>
    </source>
</evidence>
<proteinExistence type="inferred from homology"/>
<gene>
    <name evidence="10" type="ORF">PG2T_03675</name>
</gene>
<evidence type="ECO:0000256" key="5">
    <source>
        <dbReference type="ARBA" id="ARBA00023002"/>
    </source>
</evidence>